<dbReference type="Gene3D" id="3.40.50.300">
    <property type="entry name" value="P-loop containing nucleotide triphosphate hydrolases"/>
    <property type="match status" value="2"/>
</dbReference>
<feature type="coiled-coil region" evidence="1">
    <location>
        <begin position="218"/>
        <end position="272"/>
    </location>
</feature>
<keyword evidence="1" id="KW-0175">Coiled coil</keyword>
<organism evidence="3 4">
    <name type="scientific">Shewanella intestini</name>
    <dbReference type="NCBI Taxonomy" id="2017544"/>
    <lineage>
        <taxon>Bacteria</taxon>
        <taxon>Pseudomonadati</taxon>
        <taxon>Pseudomonadota</taxon>
        <taxon>Gammaproteobacteria</taxon>
        <taxon>Alteromonadales</taxon>
        <taxon>Shewanellaceae</taxon>
        <taxon>Shewanella</taxon>
    </lineage>
</organism>
<evidence type="ECO:0000259" key="2">
    <source>
        <dbReference type="Pfam" id="PF13476"/>
    </source>
</evidence>
<dbReference type="Proteomes" id="UP000811844">
    <property type="component" value="Unassembled WGS sequence"/>
</dbReference>
<feature type="coiled-coil region" evidence="1">
    <location>
        <begin position="699"/>
        <end position="761"/>
    </location>
</feature>
<gene>
    <name evidence="3" type="ORF">G3R48_03095</name>
</gene>
<sequence length="1240" mass="140987">MKILSLRFKNINSLKGEWKIDFTQPPFVDNGLFAITGATGAGKTTLLDAICLALYHRTPRITTISKTTNELMTRGTSECLAEVEFEVKGKGYRAFWSQRRSRGQADGNLQDAQVELATLVDGNILASQIKRKSELLEAITGLDFARFTKSMMLSQGKFDAFLNADANKRAELLEELTGTEIYGLISERVHQHFSETKQQLALLELNVSNVSVLSEDELEQYCQQLSETQTLLTQLTEQREQLQRYISWVDSSEQYQQQLQSADEQYLAAKASKEAQQASFIKLEHHQPALLLAPIYERWQAQQQNAEQLNVQINALDSQRVQSAEQLQQIEQVHVQQQQALNEQKETHGALVILVDQQVIPLDNQITQQQLLVDGTAKQQAEISQIITGIDQQHLQIQTQMRSLDAESSLVKVQLEALAHAPLIQERIQVWQNQFGQLNQYVNQQQHQQQQALKLHQQLVQCSQHIDQLDTQLPALEQQVAHSNQAIIQTTQQLDNGLAGSSTFEQLNQSYQSLINNQTARADLTSVYKQYTQHHAEISQQQQIASQAAQQITQLEKQLNEIRGSWKQKHQQQQDLQTLLSQEQKIASLTDERQKLQAGEPCALCGSTEHPLVSEYLQLDVSETEQRLIHITGELSSIQVQGEELKQQKVQCQAQADASLQLVETRQASLSVLTNDWQTVMQTLALNFDLNQPQTVELINDYLEQCQQQQAQLSRQLQQIQQWQHQLSEQQQLEQQQRQQMNQLQADIALKQQQFDSQTNQQTQVNEQLHVLDGQISQLSAQLHEQIQACELTMPTIEHCEAWLTQLFSALNDWQQAATRQQQIGQQIQLLNEKLTNVAEQQQQRIAQRTTLAEQQQQLTQLLNTLTVKRHQLFADKQGLNEKQRSLQQVQQTEQALEAVTEQLQQLNMQLQQVNTQKQTHEQQRQTLEQTLSQCSAKWQQALLDSPFEQVEQFLAARLSPTEFTQLSQLTQQLSQAEVKAQHELERISAQVKQMHRQADELGYDLAKAQENRDAFAALEPEFQAQQKMLWQLQQLINEDEQQRGNQAQLLNELQQAKQDYDDISLLHALIGSQKGDKFRRFAQGLTLAHLVTLANRQLDRLHGRYLLASKDSSTLELKVLDTWQGDAERDTRTLSGGESFLVSLALALALSDLVSHKTQIESLFLDEGFGTLDSQTLDIALDALDSLNASGKMIGVISHVDAMKERIDVQIKVNKMNGLGVSKLQPQFAVTETTTTVKA</sequence>
<evidence type="ECO:0000256" key="1">
    <source>
        <dbReference type="SAM" id="Coils"/>
    </source>
</evidence>
<dbReference type="PANTHER" id="PTHR32114">
    <property type="entry name" value="ABC TRANSPORTER ABCH.3"/>
    <property type="match status" value="1"/>
</dbReference>
<protein>
    <submittedName>
        <fullName evidence="3">AAA family ATPase</fullName>
    </submittedName>
</protein>
<dbReference type="InterPro" id="IPR038729">
    <property type="entry name" value="Rad50/SbcC_AAA"/>
</dbReference>
<keyword evidence="4" id="KW-1185">Reference proteome</keyword>
<dbReference type="InterPro" id="IPR027417">
    <property type="entry name" value="P-loop_NTPase"/>
</dbReference>
<evidence type="ECO:0000313" key="3">
    <source>
        <dbReference type="EMBL" id="MBR9726980.1"/>
    </source>
</evidence>
<reference evidence="3 4" key="1">
    <citation type="submission" date="2020-02" db="EMBL/GenBank/DDBJ databases">
        <title>Shewanella WXL01 sp. nov., a marine bacterium isolated from green algae in Luhuitou Fringing Reef (Northern South China Sea).</title>
        <authorList>
            <person name="Wang X."/>
        </authorList>
    </citation>
    <scope>NUCLEOTIDE SEQUENCE [LARGE SCALE GENOMIC DNA]</scope>
    <source>
        <strain evidence="3 4">MCCC 1A01895</strain>
    </source>
</reference>
<dbReference type="PANTHER" id="PTHR32114:SF2">
    <property type="entry name" value="ABC TRANSPORTER ABCH.3"/>
    <property type="match status" value="1"/>
</dbReference>
<dbReference type="Pfam" id="PF13558">
    <property type="entry name" value="SbcC_Walker_B"/>
    <property type="match status" value="1"/>
</dbReference>
<comment type="caution">
    <text evidence="3">The sequence shown here is derived from an EMBL/GenBank/DDBJ whole genome shotgun (WGS) entry which is preliminary data.</text>
</comment>
<dbReference type="EMBL" id="JAAIKR010000001">
    <property type="protein sequence ID" value="MBR9726980.1"/>
    <property type="molecule type" value="Genomic_DNA"/>
</dbReference>
<dbReference type="Pfam" id="PF13476">
    <property type="entry name" value="AAA_23"/>
    <property type="match status" value="1"/>
</dbReference>
<name>A0ABS5I0X9_9GAMM</name>
<accession>A0ABS5I0X9</accession>
<proteinExistence type="predicted"/>
<feature type="domain" description="Rad50/SbcC-type AAA" evidence="2">
    <location>
        <begin position="5"/>
        <end position="264"/>
    </location>
</feature>
<dbReference type="RefSeq" id="WP_153660412.1">
    <property type="nucleotide sequence ID" value="NZ_JAAIKR010000001.1"/>
</dbReference>
<feature type="coiled-coil region" evidence="1">
    <location>
        <begin position="967"/>
        <end position="1012"/>
    </location>
</feature>
<feature type="coiled-coil region" evidence="1">
    <location>
        <begin position="880"/>
        <end position="938"/>
    </location>
</feature>
<feature type="coiled-coil region" evidence="1">
    <location>
        <begin position="1037"/>
        <end position="1067"/>
    </location>
</feature>
<dbReference type="SUPFAM" id="SSF52540">
    <property type="entry name" value="P-loop containing nucleoside triphosphate hydrolases"/>
    <property type="match status" value="1"/>
</dbReference>
<evidence type="ECO:0000313" key="4">
    <source>
        <dbReference type="Proteomes" id="UP000811844"/>
    </source>
</evidence>
<feature type="coiled-coil region" evidence="1">
    <location>
        <begin position="538"/>
        <end position="599"/>
    </location>
</feature>